<evidence type="ECO:0000256" key="1">
    <source>
        <dbReference type="ARBA" id="ARBA00022441"/>
    </source>
</evidence>
<keyword evidence="1" id="KW-0880">Kelch repeat</keyword>
<dbReference type="STRING" id="8090.ENSORLP00000045141"/>
<reference evidence="3 4" key="1">
    <citation type="journal article" date="2007" name="Nature">
        <title>The medaka draft genome and insights into vertebrate genome evolution.</title>
        <authorList>
            <person name="Kasahara M."/>
            <person name="Naruse K."/>
            <person name="Sasaki S."/>
            <person name="Nakatani Y."/>
            <person name="Qu W."/>
            <person name="Ahsan B."/>
            <person name="Yamada T."/>
            <person name="Nagayasu Y."/>
            <person name="Doi K."/>
            <person name="Kasai Y."/>
            <person name="Jindo T."/>
            <person name="Kobayashi D."/>
            <person name="Shimada A."/>
            <person name="Toyoda A."/>
            <person name="Kuroki Y."/>
            <person name="Fujiyama A."/>
            <person name="Sasaki T."/>
            <person name="Shimizu A."/>
            <person name="Asakawa S."/>
            <person name="Shimizu N."/>
            <person name="Hashimoto S."/>
            <person name="Yang J."/>
            <person name="Lee Y."/>
            <person name="Matsushima K."/>
            <person name="Sugano S."/>
            <person name="Sakaizumi M."/>
            <person name="Narita T."/>
            <person name="Ohishi K."/>
            <person name="Haga S."/>
            <person name="Ohta F."/>
            <person name="Nomoto H."/>
            <person name="Nogata K."/>
            <person name="Morishita T."/>
            <person name="Endo T."/>
            <person name="Shin-I T."/>
            <person name="Takeda H."/>
            <person name="Morishita S."/>
            <person name="Kohara Y."/>
        </authorList>
    </citation>
    <scope>NUCLEOTIDE SEQUENCE [LARGE SCALE GENOMIC DNA]</scope>
    <source>
        <strain evidence="3 4">Hd-rR</strain>
    </source>
</reference>
<dbReference type="SMART" id="SM00612">
    <property type="entry name" value="Kelch"/>
    <property type="match status" value="3"/>
</dbReference>
<sequence>GVCLVAMDGYLYAAGGHDGFTAVNVVEYDPQTNKWSMQPPMLTRRSLAGAAVLQGHLCVIAGNDGESALSSERYNPLDGTWACSHMLGPREAAGCAVYRGHIYDAGGKDELDLKLCSAERLDPCGMRWSPVKCMRSKRMSLAVFSCLLLAVGGHDGVSDLKAIDVYDHETDSWYFGSLKSKHPGGIVAVLRPNKTLI</sequence>
<dbReference type="Proteomes" id="UP000001038">
    <property type="component" value="Chromosome 9"/>
</dbReference>
<dbReference type="GeneTree" id="ENSGT00940000155199"/>
<dbReference type="PANTHER" id="PTHR24412:SF451">
    <property type="entry name" value="KELCH-LIKE PROTEIN 20"/>
    <property type="match status" value="1"/>
</dbReference>
<dbReference type="InterPro" id="IPR006652">
    <property type="entry name" value="Kelch_1"/>
</dbReference>
<dbReference type="SUPFAM" id="SSF117281">
    <property type="entry name" value="Kelch motif"/>
    <property type="match status" value="1"/>
</dbReference>
<keyword evidence="4" id="KW-1185">Reference proteome</keyword>
<protein>
    <submittedName>
        <fullName evidence="3">Si:ch73-29c22.1</fullName>
    </submittedName>
</protein>
<keyword evidence="2" id="KW-0677">Repeat</keyword>
<evidence type="ECO:0000313" key="4">
    <source>
        <dbReference type="Proteomes" id="UP000001038"/>
    </source>
</evidence>
<dbReference type="Gene3D" id="2.120.10.80">
    <property type="entry name" value="Kelch-type beta propeller"/>
    <property type="match status" value="1"/>
</dbReference>
<dbReference type="AlphaFoldDB" id="A0A3B3IMG0"/>
<dbReference type="Bgee" id="ENSORLG00000024131">
    <property type="expression patterns" value="Expressed in pharyngeal gill"/>
</dbReference>
<organism evidence="3 4">
    <name type="scientific">Oryzias latipes</name>
    <name type="common">Japanese rice fish</name>
    <name type="synonym">Japanese killifish</name>
    <dbReference type="NCBI Taxonomy" id="8090"/>
    <lineage>
        <taxon>Eukaryota</taxon>
        <taxon>Metazoa</taxon>
        <taxon>Chordata</taxon>
        <taxon>Craniata</taxon>
        <taxon>Vertebrata</taxon>
        <taxon>Euteleostomi</taxon>
        <taxon>Actinopterygii</taxon>
        <taxon>Neopterygii</taxon>
        <taxon>Teleostei</taxon>
        <taxon>Neoteleostei</taxon>
        <taxon>Acanthomorphata</taxon>
        <taxon>Ovalentaria</taxon>
        <taxon>Atherinomorphae</taxon>
        <taxon>Beloniformes</taxon>
        <taxon>Adrianichthyidae</taxon>
        <taxon>Oryziinae</taxon>
        <taxon>Oryzias</taxon>
    </lineage>
</organism>
<evidence type="ECO:0000256" key="2">
    <source>
        <dbReference type="ARBA" id="ARBA00022737"/>
    </source>
</evidence>
<reference evidence="3" key="3">
    <citation type="submission" date="2025-09" db="UniProtKB">
        <authorList>
            <consortium name="Ensembl"/>
        </authorList>
    </citation>
    <scope>IDENTIFICATION</scope>
    <source>
        <strain evidence="3">Hd-rR</strain>
    </source>
</reference>
<proteinExistence type="predicted"/>
<evidence type="ECO:0000313" key="3">
    <source>
        <dbReference type="Ensembl" id="ENSORLP00000045141.1"/>
    </source>
</evidence>
<dbReference type="InParanoid" id="A0A3B3IMG0"/>
<dbReference type="Ensembl" id="ENSORLT00000046339.1">
    <property type="protein sequence ID" value="ENSORLP00000045141.1"/>
    <property type="gene ID" value="ENSORLG00000024131.1"/>
</dbReference>
<accession>A0A3B3IMG0</accession>
<name>A0A3B3IMG0_ORYLA</name>
<dbReference type="Pfam" id="PF01344">
    <property type="entry name" value="Kelch_1"/>
    <property type="match status" value="3"/>
</dbReference>
<reference evidence="3" key="2">
    <citation type="submission" date="2025-08" db="UniProtKB">
        <authorList>
            <consortium name="Ensembl"/>
        </authorList>
    </citation>
    <scope>IDENTIFICATION</scope>
    <source>
        <strain evidence="3">Hd-rR</strain>
    </source>
</reference>
<dbReference type="PANTHER" id="PTHR24412">
    <property type="entry name" value="KELCH PROTEIN"/>
    <property type="match status" value="1"/>
</dbReference>
<dbReference type="InterPro" id="IPR015915">
    <property type="entry name" value="Kelch-typ_b-propeller"/>
</dbReference>